<dbReference type="CDD" id="cd04182">
    <property type="entry name" value="GT_2_like_f"/>
    <property type="match status" value="1"/>
</dbReference>
<protein>
    <recommendedName>
        <fullName evidence="6">Molybdopterin molybdenumtransferase</fullName>
        <ecNumber evidence="6">2.10.1.1</ecNumber>
    </recommendedName>
</protein>
<evidence type="ECO:0000256" key="3">
    <source>
        <dbReference type="ARBA" id="ARBA00010763"/>
    </source>
</evidence>
<evidence type="ECO:0000256" key="2">
    <source>
        <dbReference type="ARBA" id="ARBA00005046"/>
    </source>
</evidence>
<dbReference type="GO" id="GO:0006777">
    <property type="term" value="P:Mo-molybdopterin cofactor biosynthetic process"/>
    <property type="evidence" value="ECO:0007669"/>
    <property type="project" value="UniProtKB-UniRule"/>
</dbReference>
<dbReference type="GO" id="GO:0005829">
    <property type="term" value="C:cytosol"/>
    <property type="evidence" value="ECO:0007669"/>
    <property type="project" value="TreeGrafter"/>
</dbReference>
<keyword evidence="6" id="KW-0808">Transferase</keyword>
<dbReference type="Gene3D" id="3.90.105.10">
    <property type="entry name" value="Molybdopterin biosynthesis moea protein, domain 2"/>
    <property type="match status" value="1"/>
</dbReference>
<dbReference type="InterPro" id="IPR036135">
    <property type="entry name" value="MoeA_linker/N_sf"/>
</dbReference>
<dbReference type="AlphaFoldDB" id="A0A3N4M854"/>
<dbReference type="InterPro" id="IPR029044">
    <property type="entry name" value="Nucleotide-diphossugar_trans"/>
</dbReference>
<dbReference type="InterPro" id="IPR025877">
    <property type="entry name" value="MobA-like_NTP_Trfase"/>
</dbReference>
<dbReference type="InterPro" id="IPR005110">
    <property type="entry name" value="MoeA_linker/N"/>
</dbReference>
<dbReference type="EMBL" id="RMBX01000010">
    <property type="protein sequence ID" value="RPD39581.1"/>
    <property type="molecule type" value="Genomic_DNA"/>
</dbReference>
<name>A0A3N4M854_9BACT</name>
<evidence type="ECO:0000313" key="9">
    <source>
        <dbReference type="Proteomes" id="UP000279089"/>
    </source>
</evidence>
<dbReference type="GO" id="GO:0016779">
    <property type="term" value="F:nucleotidyltransferase activity"/>
    <property type="evidence" value="ECO:0007669"/>
    <property type="project" value="UniProtKB-ARBA"/>
</dbReference>
<dbReference type="Gene3D" id="3.40.980.10">
    <property type="entry name" value="MoaB/Mog-like domain"/>
    <property type="match status" value="1"/>
</dbReference>
<dbReference type="InterPro" id="IPR005111">
    <property type="entry name" value="MoeA_C_domain_IV"/>
</dbReference>
<dbReference type="Gene3D" id="2.170.190.11">
    <property type="entry name" value="Molybdopterin biosynthesis moea protein, domain 3"/>
    <property type="match status" value="1"/>
</dbReference>
<comment type="cofactor">
    <cofactor evidence="6">
        <name>Mg(2+)</name>
        <dbReference type="ChEBI" id="CHEBI:18420"/>
    </cofactor>
</comment>
<keyword evidence="6" id="KW-0500">Molybdenum</keyword>
<dbReference type="NCBIfam" id="NF045515">
    <property type="entry name" value="Glp_gephyrin"/>
    <property type="match status" value="1"/>
</dbReference>
<dbReference type="CDD" id="cd00887">
    <property type="entry name" value="MoeA"/>
    <property type="match status" value="1"/>
</dbReference>
<sequence length="591" mass="63094">MQQQTGIIILAAGASLRMGQPKQLMTFEGKSLVRLAADAALVDKRHVVMVVLGAHADAVARELAGTGVRLVTNSGWQSGMASSIRVGVESLLDAAPDITSCILAVCDQPFLSATVLEGLKSAQLTSGKGIAASAYDNTYGTPALFTRPYFKYLLQLEGQEGAKKVIRQYSADTVMYPFEKGRTDIDTMEEYNQLTHQMISVEAAKEIISRSLPEWNRSVQLHLAEAAGHVAAADVVAGGDFPRFAQSSMDGYAIRFQDKDRELEIAGEIPAGASELFRLKAGKALRIFTGAPMPAGADTVVMQEKVTVTAEGMLLVRDEELSAGLNVRPRGSEVSEGAVAMTAGTFLSAAAIGFLAGIGKTQVEVVATPAIVIIVTGNELQEPGLPLGYGQVYESNSIQLRSALKHIGINDITVRHVKDDPAMLTQALADALGSFDMVLLVGGVSVGDYDFVANAAVKAGVRQGFHRVRQKPGKPLFFGTLEDKLVFGLPGNPSSALTCFYMYVAPALEAMLGRPHGSRKLFARTTHAYRKKAGLTHFLKAFFDGTAVTPLHAQESYRLHSFAQANCFLVLGEASTGCEAGDEVEIQLLNL</sequence>
<dbReference type="InterPro" id="IPR036688">
    <property type="entry name" value="MoeA_C_domain_IV_sf"/>
</dbReference>
<dbReference type="Pfam" id="PF03454">
    <property type="entry name" value="MoeA_C"/>
    <property type="match status" value="1"/>
</dbReference>
<dbReference type="Pfam" id="PF03453">
    <property type="entry name" value="MoeA_N"/>
    <property type="match status" value="1"/>
</dbReference>
<dbReference type="GO" id="GO:0046872">
    <property type="term" value="F:metal ion binding"/>
    <property type="evidence" value="ECO:0007669"/>
    <property type="project" value="UniProtKB-UniRule"/>
</dbReference>
<evidence type="ECO:0000256" key="1">
    <source>
        <dbReference type="ARBA" id="ARBA00002901"/>
    </source>
</evidence>
<gene>
    <name evidence="8" type="ORF">EG028_18175</name>
</gene>
<evidence type="ECO:0000256" key="4">
    <source>
        <dbReference type="ARBA" id="ARBA00023150"/>
    </source>
</evidence>
<comment type="pathway">
    <text evidence="2 6">Cofactor biosynthesis; molybdopterin biosynthesis.</text>
</comment>
<dbReference type="Gene3D" id="3.90.550.10">
    <property type="entry name" value="Spore Coat Polysaccharide Biosynthesis Protein SpsA, Chain A"/>
    <property type="match status" value="1"/>
</dbReference>
<dbReference type="Gene3D" id="2.40.340.10">
    <property type="entry name" value="MoeA, C-terminal, domain IV"/>
    <property type="match status" value="1"/>
</dbReference>
<keyword evidence="6" id="KW-0460">Magnesium</keyword>
<reference evidence="9" key="1">
    <citation type="submission" date="2018-11" db="EMBL/GenBank/DDBJ databases">
        <title>Chitinophaga lutea sp.nov., isolate from arsenic contaminated soil.</title>
        <authorList>
            <person name="Zong Y."/>
        </authorList>
    </citation>
    <scope>NUCLEOTIDE SEQUENCE [LARGE SCALE GENOMIC DNA]</scope>
    <source>
        <strain evidence="9">YLT18</strain>
    </source>
</reference>
<dbReference type="SUPFAM" id="SSF63882">
    <property type="entry name" value="MoeA N-terminal region -like"/>
    <property type="match status" value="1"/>
</dbReference>
<dbReference type="UniPathway" id="UPA00344"/>
<comment type="similarity">
    <text evidence="3 6">Belongs to the MoeA family.</text>
</comment>
<proteinExistence type="inferred from homology"/>
<evidence type="ECO:0000259" key="7">
    <source>
        <dbReference type="SMART" id="SM00852"/>
    </source>
</evidence>
<dbReference type="SUPFAM" id="SSF53448">
    <property type="entry name" value="Nucleotide-diphospho-sugar transferases"/>
    <property type="match status" value="1"/>
</dbReference>
<comment type="function">
    <text evidence="1 6">Catalyzes the insertion of molybdate into adenylated molybdopterin with the concomitant release of AMP.</text>
</comment>
<comment type="catalytic activity">
    <reaction evidence="5">
        <text>adenylyl-molybdopterin + molybdate = Mo-molybdopterin + AMP + H(+)</text>
        <dbReference type="Rhea" id="RHEA:35047"/>
        <dbReference type="ChEBI" id="CHEBI:15378"/>
        <dbReference type="ChEBI" id="CHEBI:36264"/>
        <dbReference type="ChEBI" id="CHEBI:62727"/>
        <dbReference type="ChEBI" id="CHEBI:71302"/>
        <dbReference type="ChEBI" id="CHEBI:456215"/>
        <dbReference type="EC" id="2.10.1.1"/>
    </reaction>
</comment>
<dbReference type="OrthoDB" id="9804758at2"/>
<dbReference type="PANTHER" id="PTHR10192">
    <property type="entry name" value="MOLYBDOPTERIN BIOSYNTHESIS PROTEIN"/>
    <property type="match status" value="1"/>
</dbReference>
<dbReference type="InterPro" id="IPR036425">
    <property type="entry name" value="MoaB/Mog-like_dom_sf"/>
</dbReference>
<dbReference type="SUPFAM" id="SSF53218">
    <property type="entry name" value="Molybdenum cofactor biosynthesis proteins"/>
    <property type="match status" value="1"/>
</dbReference>
<dbReference type="InterPro" id="IPR001453">
    <property type="entry name" value="MoaB/Mog_dom"/>
</dbReference>
<dbReference type="RefSeq" id="WP_120515719.1">
    <property type="nucleotide sequence ID" value="NZ_QXZY01000004.1"/>
</dbReference>
<dbReference type="GO" id="GO:0061599">
    <property type="term" value="F:molybdopterin molybdotransferase activity"/>
    <property type="evidence" value="ECO:0007669"/>
    <property type="project" value="UniProtKB-UniRule"/>
</dbReference>
<evidence type="ECO:0000313" key="8">
    <source>
        <dbReference type="EMBL" id="RPD39581.1"/>
    </source>
</evidence>
<evidence type="ECO:0000256" key="5">
    <source>
        <dbReference type="ARBA" id="ARBA00047317"/>
    </source>
</evidence>
<evidence type="ECO:0000256" key="6">
    <source>
        <dbReference type="RuleBase" id="RU365090"/>
    </source>
</evidence>
<dbReference type="SMART" id="SM00852">
    <property type="entry name" value="MoCF_biosynth"/>
    <property type="match status" value="1"/>
</dbReference>
<comment type="caution">
    <text evidence="8">The sequence shown here is derived from an EMBL/GenBank/DDBJ whole genome shotgun (WGS) entry which is preliminary data.</text>
</comment>
<dbReference type="PANTHER" id="PTHR10192:SF5">
    <property type="entry name" value="GEPHYRIN"/>
    <property type="match status" value="1"/>
</dbReference>
<accession>A0A3N4M854</accession>
<dbReference type="EC" id="2.10.1.1" evidence="6"/>
<dbReference type="Proteomes" id="UP000279089">
    <property type="component" value="Unassembled WGS sequence"/>
</dbReference>
<dbReference type="NCBIfam" id="TIGR00177">
    <property type="entry name" value="molyb_syn"/>
    <property type="match status" value="1"/>
</dbReference>
<keyword evidence="9" id="KW-1185">Reference proteome</keyword>
<dbReference type="Pfam" id="PF12804">
    <property type="entry name" value="NTP_transf_3"/>
    <property type="match status" value="1"/>
</dbReference>
<keyword evidence="6" id="KW-0479">Metal-binding</keyword>
<organism evidence="8 9">
    <name type="scientific">Chitinophaga barathri</name>
    <dbReference type="NCBI Taxonomy" id="1647451"/>
    <lineage>
        <taxon>Bacteria</taxon>
        <taxon>Pseudomonadati</taxon>
        <taxon>Bacteroidota</taxon>
        <taxon>Chitinophagia</taxon>
        <taxon>Chitinophagales</taxon>
        <taxon>Chitinophagaceae</taxon>
        <taxon>Chitinophaga</taxon>
    </lineage>
</organism>
<feature type="domain" description="MoaB/Mog" evidence="7">
    <location>
        <begin position="372"/>
        <end position="510"/>
    </location>
</feature>
<dbReference type="Pfam" id="PF00994">
    <property type="entry name" value="MoCF_biosynth"/>
    <property type="match status" value="1"/>
</dbReference>
<dbReference type="SUPFAM" id="SSF63867">
    <property type="entry name" value="MoeA C-terminal domain-like"/>
    <property type="match status" value="1"/>
</dbReference>
<keyword evidence="4 6" id="KW-0501">Molybdenum cofactor biosynthesis</keyword>
<dbReference type="InterPro" id="IPR038987">
    <property type="entry name" value="MoeA-like"/>
</dbReference>